<proteinExistence type="predicted"/>
<dbReference type="Pfam" id="PF01882">
    <property type="entry name" value="DUF58"/>
    <property type="match status" value="1"/>
</dbReference>
<name>A3IME9_9CHRO</name>
<dbReference type="AlphaFoldDB" id="A3IME9"/>
<evidence type="ECO:0000313" key="3">
    <source>
        <dbReference type="Proteomes" id="UP000003781"/>
    </source>
</evidence>
<dbReference type="PANTHER" id="PTHR33608">
    <property type="entry name" value="BLL2464 PROTEIN"/>
    <property type="match status" value="1"/>
</dbReference>
<dbReference type="EMBL" id="AAXW01000007">
    <property type="protein sequence ID" value="EAZ92318.1"/>
    <property type="molecule type" value="Genomic_DNA"/>
</dbReference>
<organism evidence="2 3">
    <name type="scientific">Crocosphaera chwakensis CCY0110</name>
    <dbReference type="NCBI Taxonomy" id="391612"/>
    <lineage>
        <taxon>Bacteria</taxon>
        <taxon>Bacillati</taxon>
        <taxon>Cyanobacteriota</taxon>
        <taxon>Cyanophyceae</taxon>
        <taxon>Oscillatoriophycideae</taxon>
        <taxon>Chroococcales</taxon>
        <taxon>Aphanothecaceae</taxon>
        <taxon>Crocosphaera</taxon>
        <taxon>Crocosphaera chwakensis</taxon>
    </lineage>
</organism>
<dbReference type="eggNOG" id="COG1721">
    <property type="taxonomic scope" value="Bacteria"/>
</dbReference>
<sequence>MTTGVTIDLKALARLRYQAKGFSFLPRQPINSLLAGRHNSRLRGRGLNFEELRRYQPGDDIRTIDWKVTARTGKTYTRVYTEERDRPTLLIVDQRVCMFFGSQKAMKSVTAAEVAALTAWRVVDAGDRVGAIVFNDSKIEQIRPYRSRDRVMQILKTIAIQNQALRLNREMTSNATMLNQALTYGVRSATHDYLICLISDLRGADETSKELMTRLARHNDVIVVFVYDPLEKELPSAGRLTVSDGEQQLIINSSNSKLRQQYQSNFQQRLNIGKEILLKQKVPLLEINTDEDAAIQLIRLLGGSR</sequence>
<dbReference type="Proteomes" id="UP000003781">
    <property type="component" value="Unassembled WGS sequence"/>
</dbReference>
<evidence type="ECO:0000259" key="1">
    <source>
        <dbReference type="Pfam" id="PF01882"/>
    </source>
</evidence>
<keyword evidence="3" id="KW-1185">Reference proteome</keyword>
<dbReference type="OrthoDB" id="9778037at2"/>
<dbReference type="PANTHER" id="PTHR33608:SF12">
    <property type="entry name" value="DUF58 DOMAIN-CONTAINING PROTEIN"/>
    <property type="match status" value="1"/>
</dbReference>
<dbReference type="InterPro" id="IPR002881">
    <property type="entry name" value="DUF58"/>
</dbReference>
<dbReference type="InterPro" id="IPR036465">
    <property type="entry name" value="vWFA_dom_sf"/>
</dbReference>
<feature type="domain" description="DUF58" evidence="1">
    <location>
        <begin position="51"/>
        <end position="267"/>
    </location>
</feature>
<dbReference type="RefSeq" id="WP_008274531.1">
    <property type="nucleotide sequence ID" value="NZ_AAXW01000007.1"/>
</dbReference>
<dbReference type="SUPFAM" id="SSF53300">
    <property type="entry name" value="vWA-like"/>
    <property type="match status" value="1"/>
</dbReference>
<gene>
    <name evidence="2" type="ORF">CY0110_28204</name>
</gene>
<reference evidence="2 3" key="1">
    <citation type="submission" date="2007-03" db="EMBL/GenBank/DDBJ databases">
        <authorList>
            <person name="Stal L."/>
            <person name="Ferriera S."/>
            <person name="Johnson J."/>
            <person name="Kravitz S."/>
            <person name="Beeson K."/>
            <person name="Sutton G."/>
            <person name="Rogers Y.-H."/>
            <person name="Friedman R."/>
            <person name="Frazier M."/>
            <person name="Venter J.C."/>
        </authorList>
    </citation>
    <scope>NUCLEOTIDE SEQUENCE [LARGE SCALE GENOMIC DNA]</scope>
    <source>
        <strain evidence="2 3">CCY0110</strain>
    </source>
</reference>
<protein>
    <recommendedName>
        <fullName evidence="1">DUF58 domain-containing protein</fullName>
    </recommendedName>
</protein>
<comment type="caution">
    <text evidence="2">The sequence shown here is derived from an EMBL/GenBank/DDBJ whole genome shotgun (WGS) entry which is preliminary data.</text>
</comment>
<accession>A3IME9</accession>
<evidence type="ECO:0000313" key="2">
    <source>
        <dbReference type="EMBL" id="EAZ92318.1"/>
    </source>
</evidence>